<dbReference type="SUPFAM" id="SSF57016">
    <property type="entry name" value="Plant lectins/antimicrobial peptides"/>
    <property type="match status" value="3"/>
</dbReference>
<protein>
    <submittedName>
        <fullName evidence="13">Polysaccharide deacetylase</fullName>
    </submittedName>
</protein>
<dbReference type="InterPro" id="IPR018371">
    <property type="entry name" value="Chitin-binding_1_CS"/>
</dbReference>
<dbReference type="Pfam" id="PF01522">
    <property type="entry name" value="Polysacc_deac_1"/>
    <property type="match status" value="1"/>
</dbReference>
<dbReference type="SMART" id="SM00270">
    <property type="entry name" value="ChtBD1"/>
    <property type="match status" value="3"/>
</dbReference>
<proteinExistence type="predicted"/>
<dbReference type="Proteomes" id="UP001629113">
    <property type="component" value="Unassembled WGS sequence"/>
</dbReference>
<keyword evidence="14" id="KW-1185">Reference proteome</keyword>
<feature type="compositionally biased region" description="Low complexity" evidence="9">
    <location>
        <begin position="528"/>
        <end position="550"/>
    </location>
</feature>
<dbReference type="InterPro" id="IPR036861">
    <property type="entry name" value="Endochitinase-like_sf"/>
</dbReference>
<dbReference type="PROSITE" id="PS50941">
    <property type="entry name" value="CHIT_BIND_I_2"/>
    <property type="match status" value="3"/>
</dbReference>
<organism evidence="13 14">
    <name type="scientific">Phlyctema vagabunda</name>
    <dbReference type="NCBI Taxonomy" id="108571"/>
    <lineage>
        <taxon>Eukaryota</taxon>
        <taxon>Fungi</taxon>
        <taxon>Dikarya</taxon>
        <taxon>Ascomycota</taxon>
        <taxon>Pezizomycotina</taxon>
        <taxon>Leotiomycetes</taxon>
        <taxon>Helotiales</taxon>
        <taxon>Dermateaceae</taxon>
        <taxon>Phlyctema</taxon>
    </lineage>
</organism>
<keyword evidence="3" id="KW-0479">Metal-binding</keyword>
<dbReference type="PANTHER" id="PTHR46471:SF2">
    <property type="entry name" value="CHITIN DEACETYLASE-RELATED"/>
    <property type="match status" value="1"/>
</dbReference>
<feature type="domain" description="Chitin-binding type-1" evidence="11">
    <location>
        <begin position="374"/>
        <end position="418"/>
    </location>
</feature>
<dbReference type="InterPro" id="IPR011330">
    <property type="entry name" value="Glyco_hydro/deAcase_b/a-brl"/>
</dbReference>
<comment type="cofactor">
    <cofactor evidence="1">
        <name>Co(2+)</name>
        <dbReference type="ChEBI" id="CHEBI:48828"/>
    </cofactor>
</comment>
<feature type="disulfide bond" evidence="8">
    <location>
        <begin position="82"/>
        <end position="94"/>
    </location>
</feature>
<sequence length="615" mass="64666">MKISWALSSTLAVAVSAHLHSDDHAPIPQIVGGKNLLAELRARNVHTHSHGHNDPKQARQPLNDANQLERREDQCGPGFGSCAATDCCSPAGFCGVGTEYCAAPDCQLAYGPACDGNQVPSGASTAKLPRPRTGEIPLGGAGIYNCVNPGEVAFTFDDGPYLYTEDVLNKLDKYNAKATFFITGNNLGKGPIDSTPQWSNIIKRMAADGHQVASHTWSHQNLTSLDSQVFENQMVYNEMAFRNILGYWPSYMRPPYSQCNDTCGARLADLGYVVTYFDLDTEGYLHTTADTIQTSKNLWDQAINGADPKTKSYLEIEHDIHFQVAENLTDYILASMYAHGFKSVTVGDCLGDPKKNWYRYGNETATTEQTISLDGTCNAATTCVGSAYGNCCSGAGYCGNTTDYCGVGCNPVAGNCTDTSTGISSDGSCGPKLTCIGSEFGNCCSASGFCGRTADYCDPAVCNPLYGSCVLSSSSSSISSASASFSASASASASSSSSPSSSPSSSSLRSTSIASSSTILTSPSAISTTTLSTSSSSVKPTSTTAATQTPTPTPTPQKLTASRDGTCGGKSGYTCKGSVWGTCCSGQGRCGWNLYNPWFNPYCGKNCQDKYGSCA</sequence>
<name>A0ABR4PQD2_9HELO</name>
<evidence type="ECO:0000259" key="12">
    <source>
        <dbReference type="PROSITE" id="PS51677"/>
    </source>
</evidence>
<dbReference type="InterPro" id="IPR002509">
    <property type="entry name" value="NODB_dom"/>
</dbReference>
<evidence type="ECO:0000256" key="8">
    <source>
        <dbReference type="PROSITE-ProRule" id="PRU00261"/>
    </source>
</evidence>
<keyword evidence="8" id="KW-1015">Disulfide bond</keyword>
<feature type="signal peptide" evidence="10">
    <location>
        <begin position="1"/>
        <end position="17"/>
    </location>
</feature>
<dbReference type="PANTHER" id="PTHR46471">
    <property type="entry name" value="CHITIN DEACETYLASE"/>
    <property type="match status" value="1"/>
</dbReference>
<dbReference type="SUPFAM" id="SSF88713">
    <property type="entry name" value="Glycoside hydrolase/deacetylase"/>
    <property type="match status" value="1"/>
</dbReference>
<feature type="disulfide bond" evidence="8">
    <location>
        <begin position="87"/>
        <end position="101"/>
    </location>
</feature>
<dbReference type="CDD" id="cd11618">
    <property type="entry name" value="ChtBD1_1"/>
    <property type="match status" value="2"/>
</dbReference>
<keyword evidence="2 8" id="KW-0147">Chitin-binding</keyword>
<gene>
    <name evidence="13" type="ORF">PVAG01_02271</name>
</gene>
<evidence type="ECO:0000256" key="10">
    <source>
        <dbReference type="SAM" id="SignalP"/>
    </source>
</evidence>
<evidence type="ECO:0000259" key="11">
    <source>
        <dbReference type="PROSITE" id="PS50941"/>
    </source>
</evidence>
<dbReference type="Gene3D" id="3.20.20.370">
    <property type="entry name" value="Glycoside hydrolase/deacetylase"/>
    <property type="match status" value="1"/>
</dbReference>
<keyword evidence="7" id="KW-0170">Cobalt</keyword>
<evidence type="ECO:0000313" key="13">
    <source>
        <dbReference type="EMBL" id="KAL3425480.1"/>
    </source>
</evidence>
<evidence type="ECO:0000256" key="4">
    <source>
        <dbReference type="ARBA" id="ARBA00022729"/>
    </source>
</evidence>
<feature type="domain" description="Chitin-binding type-1" evidence="11">
    <location>
        <begin position="72"/>
        <end position="116"/>
    </location>
</feature>
<keyword evidence="6" id="KW-0119">Carbohydrate metabolism</keyword>
<evidence type="ECO:0000256" key="9">
    <source>
        <dbReference type="SAM" id="MobiDB-lite"/>
    </source>
</evidence>
<evidence type="ECO:0000256" key="2">
    <source>
        <dbReference type="ARBA" id="ARBA00022669"/>
    </source>
</evidence>
<dbReference type="CDD" id="cd10951">
    <property type="entry name" value="CE4_ClCDA_like"/>
    <property type="match status" value="1"/>
</dbReference>
<evidence type="ECO:0000256" key="7">
    <source>
        <dbReference type="ARBA" id="ARBA00023285"/>
    </source>
</evidence>
<feature type="disulfide bond" evidence="8">
    <location>
        <begin position="377"/>
        <end position="392"/>
    </location>
</feature>
<comment type="caution">
    <text evidence="13">The sequence shown here is derived from an EMBL/GenBank/DDBJ whole genome shotgun (WGS) entry which is preliminary data.</text>
</comment>
<keyword evidence="4 10" id="KW-0732">Signal</keyword>
<dbReference type="EMBL" id="JBFCZG010000002">
    <property type="protein sequence ID" value="KAL3425480.1"/>
    <property type="molecule type" value="Genomic_DNA"/>
</dbReference>
<evidence type="ECO:0000256" key="6">
    <source>
        <dbReference type="ARBA" id="ARBA00023277"/>
    </source>
</evidence>
<evidence type="ECO:0000256" key="5">
    <source>
        <dbReference type="ARBA" id="ARBA00022801"/>
    </source>
</evidence>
<evidence type="ECO:0000256" key="1">
    <source>
        <dbReference type="ARBA" id="ARBA00001941"/>
    </source>
</evidence>
<dbReference type="PROSITE" id="PS00026">
    <property type="entry name" value="CHIT_BIND_I_1"/>
    <property type="match status" value="1"/>
</dbReference>
<accession>A0ABR4PQD2</accession>
<reference evidence="13 14" key="1">
    <citation type="submission" date="2024-06" db="EMBL/GenBank/DDBJ databases">
        <title>Complete genome of Phlyctema vagabunda strain 19-DSS-EL-015.</title>
        <authorList>
            <person name="Fiorenzani C."/>
        </authorList>
    </citation>
    <scope>NUCLEOTIDE SEQUENCE [LARGE SCALE GENOMIC DNA]</scope>
    <source>
        <strain evidence="13 14">19-DSS-EL-015</strain>
    </source>
</reference>
<feature type="disulfide bond" evidence="8">
    <location>
        <begin position="391"/>
        <end position="405"/>
    </location>
</feature>
<feature type="disulfide bond" evidence="8">
    <location>
        <begin position="443"/>
        <end position="457"/>
    </location>
</feature>
<dbReference type="Gene3D" id="3.30.60.10">
    <property type="entry name" value="Endochitinase-like"/>
    <property type="match status" value="3"/>
</dbReference>
<feature type="disulfide bond" evidence="8">
    <location>
        <begin position="429"/>
        <end position="444"/>
    </location>
</feature>
<keyword evidence="5" id="KW-0378">Hydrolase</keyword>
<feature type="domain" description="NodB homology" evidence="12">
    <location>
        <begin position="150"/>
        <end position="344"/>
    </location>
</feature>
<dbReference type="InterPro" id="IPR001002">
    <property type="entry name" value="Chitin-bd_1"/>
</dbReference>
<feature type="domain" description="Chitin-binding type-1" evidence="11">
    <location>
        <begin position="426"/>
        <end position="471"/>
    </location>
</feature>
<feature type="chain" id="PRO_5045202330" evidence="10">
    <location>
        <begin position="18"/>
        <end position="615"/>
    </location>
</feature>
<feature type="region of interest" description="Disordered" evidence="9">
    <location>
        <begin position="528"/>
        <end position="563"/>
    </location>
</feature>
<dbReference type="PROSITE" id="PS51677">
    <property type="entry name" value="NODB"/>
    <property type="match status" value="1"/>
</dbReference>
<evidence type="ECO:0000313" key="14">
    <source>
        <dbReference type="Proteomes" id="UP001629113"/>
    </source>
</evidence>
<comment type="caution">
    <text evidence="8">Lacks conserved residue(s) required for the propagation of feature annotation.</text>
</comment>
<evidence type="ECO:0000256" key="3">
    <source>
        <dbReference type="ARBA" id="ARBA00022723"/>
    </source>
</evidence>